<keyword evidence="2" id="KW-1185">Reference proteome</keyword>
<accession>A0ABD2WXL5</accession>
<evidence type="ECO:0000313" key="2">
    <source>
        <dbReference type="Proteomes" id="UP001627154"/>
    </source>
</evidence>
<organism evidence="1 2">
    <name type="scientific">Trichogramma kaykai</name>
    <dbReference type="NCBI Taxonomy" id="54128"/>
    <lineage>
        <taxon>Eukaryota</taxon>
        <taxon>Metazoa</taxon>
        <taxon>Ecdysozoa</taxon>
        <taxon>Arthropoda</taxon>
        <taxon>Hexapoda</taxon>
        <taxon>Insecta</taxon>
        <taxon>Pterygota</taxon>
        <taxon>Neoptera</taxon>
        <taxon>Endopterygota</taxon>
        <taxon>Hymenoptera</taxon>
        <taxon>Apocrita</taxon>
        <taxon>Proctotrupomorpha</taxon>
        <taxon>Chalcidoidea</taxon>
        <taxon>Trichogrammatidae</taxon>
        <taxon>Trichogramma</taxon>
    </lineage>
</organism>
<gene>
    <name evidence="1" type="ORF">TKK_008828</name>
</gene>
<evidence type="ECO:0000313" key="1">
    <source>
        <dbReference type="EMBL" id="KAL3397256.1"/>
    </source>
</evidence>
<protein>
    <submittedName>
        <fullName evidence="1">Uncharacterized protein</fullName>
    </submittedName>
</protein>
<name>A0ABD2WXL5_9HYME</name>
<sequence length="137" mass="16162">MENRENTVRIKKEPDDTWLYSGDDNIFDSVDSYEAKNFAKLKFYQSLANHVNGVTILSEKLVEKVYVDFECKNVKPELEFLSTSMWKTEFQSYPPIVKNENENQIGYFNKKKTDNFNKKRIRLRNQQSISTTALFQA</sequence>
<comment type="caution">
    <text evidence="1">The sequence shown here is derived from an EMBL/GenBank/DDBJ whole genome shotgun (WGS) entry which is preliminary data.</text>
</comment>
<dbReference type="AlphaFoldDB" id="A0ABD2WXL5"/>
<dbReference type="EMBL" id="JBJJXI010000066">
    <property type="protein sequence ID" value="KAL3397256.1"/>
    <property type="molecule type" value="Genomic_DNA"/>
</dbReference>
<reference evidence="1 2" key="1">
    <citation type="journal article" date="2024" name="bioRxiv">
        <title>A reference genome for Trichogramma kaykai: A tiny desert-dwelling parasitoid wasp with competing sex-ratio distorters.</title>
        <authorList>
            <person name="Culotta J."/>
            <person name="Lindsey A.R."/>
        </authorList>
    </citation>
    <scope>NUCLEOTIDE SEQUENCE [LARGE SCALE GENOMIC DNA]</scope>
    <source>
        <strain evidence="1 2">KSX58</strain>
    </source>
</reference>
<proteinExistence type="predicted"/>
<dbReference type="Proteomes" id="UP001627154">
    <property type="component" value="Unassembled WGS sequence"/>
</dbReference>